<evidence type="ECO:0000256" key="10">
    <source>
        <dbReference type="ARBA" id="ARBA00022777"/>
    </source>
</evidence>
<evidence type="ECO:0000256" key="2">
    <source>
        <dbReference type="ARBA" id="ARBA00004429"/>
    </source>
</evidence>
<dbReference type="PANTHER" id="PTHR45339">
    <property type="entry name" value="HYBRID SIGNAL TRANSDUCTION HISTIDINE KINASE J"/>
    <property type="match status" value="1"/>
</dbReference>
<evidence type="ECO:0000256" key="17">
    <source>
        <dbReference type="SAM" id="Phobius"/>
    </source>
</evidence>
<dbReference type="PROSITE" id="PS50109">
    <property type="entry name" value="HIS_KIN"/>
    <property type="match status" value="1"/>
</dbReference>
<keyword evidence="9" id="KW-0547">Nucleotide-binding</keyword>
<dbReference type="Pfam" id="PF01627">
    <property type="entry name" value="Hpt"/>
    <property type="match status" value="1"/>
</dbReference>
<feature type="modified residue" description="4-aspartylphosphate" evidence="16">
    <location>
        <position position="714"/>
    </location>
</feature>
<feature type="domain" description="Response regulatory" evidence="19">
    <location>
        <begin position="665"/>
        <end position="781"/>
    </location>
</feature>
<dbReference type="CDD" id="cd16922">
    <property type="entry name" value="HATPase_EvgS-ArcB-TorS-like"/>
    <property type="match status" value="1"/>
</dbReference>
<evidence type="ECO:0000256" key="1">
    <source>
        <dbReference type="ARBA" id="ARBA00000085"/>
    </source>
</evidence>
<dbReference type="SUPFAM" id="SSF47226">
    <property type="entry name" value="Histidine-containing phosphotransfer domain, HPT domain"/>
    <property type="match status" value="1"/>
</dbReference>
<dbReference type="Pfam" id="PF09984">
    <property type="entry name" value="sCache_4"/>
    <property type="match status" value="1"/>
</dbReference>
<dbReference type="SMART" id="SM00388">
    <property type="entry name" value="HisKA"/>
    <property type="match status" value="1"/>
</dbReference>
<dbReference type="CDD" id="cd06225">
    <property type="entry name" value="HAMP"/>
    <property type="match status" value="1"/>
</dbReference>
<dbReference type="InterPro" id="IPR003594">
    <property type="entry name" value="HATPase_dom"/>
</dbReference>
<accession>A0ABQ6H3L8</accession>
<dbReference type="SMART" id="SM00304">
    <property type="entry name" value="HAMP"/>
    <property type="match status" value="1"/>
</dbReference>
<dbReference type="SMART" id="SM00073">
    <property type="entry name" value="HPT"/>
    <property type="match status" value="1"/>
</dbReference>
<dbReference type="InterPro" id="IPR008207">
    <property type="entry name" value="Sig_transdc_His_kin_Hpt_dom"/>
</dbReference>
<comment type="catalytic activity">
    <reaction evidence="1">
        <text>ATP + protein L-histidine = ADP + protein N-phospho-L-histidine.</text>
        <dbReference type="EC" id="2.7.13.3"/>
    </reaction>
</comment>
<keyword evidence="5" id="KW-0997">Cell inner membrane</keyword>
<dbReference type="SUPFAM" id="SSF55874">
    <property type="entry name" value="ATPase domain of HSP90 chaperone/DNA topoisomerase II/histidine kinase"/>
    <property type="match status" value="1"/>
</dbReference>
<gene>
    <name evidence="22" type="ORF">theurythT_08590</name>
</gene>
<keyword evidence="6 16" id="KW-0597">Phosphoprotein</keyword>
<dbReference type="PROSITE" id="PS50110">
    <property type="entry name" value="RESPONSE_REGULATORY"/>
    <property type="match status" value="2"/>
</dbReference>
<organism evidence="22 23">
    <name type="scientific">Thalassotalea eurytherma</name>
    <dbReference type="NCBI Taxonomy" id="1144278"/>
    <lineage>
        <taxon>Bacteria</taxon>
        <taxon>Pseudomonadati</taxon>
        <taxon>Pseudomonadota</taxon>
        <taxon>Gammaproteobacteria</taxon>
        <taxon>Alteromonadales</taxon>
        <taxon>Colwelliaceae</taxon>
        <taxon>Thalassotalea</taxon>
    </lineage>
</organism>
<dbReference type="SMART" id="SM00387">
    <property type="entry name" value="HATPase_c"/>
    <property type="match status" value="1"/>
</dbReference>
<dbReference type="RefSeq" id="WP_284206741.1">
    <property type="nucleotide sequence ID" value="NZ_BSSU01000004.1"/>
</dbReference>
<keyword evidence="7" id="KW-0808">Transferase</keyword>
<dbReference type="InterPro" id="IPR036890">
    <property type="entry name" value="HATPase_C_sf"/>
</dbReference>
<dbReference type="Gene3D" id="1.20.120.160">
    <property type="entry name" value="HPT domain"/>
    <property type="match status" value="1"/>
</dbReference>
<comment type="caution">
    <text evidence="16">Lacks conserved residue(s) required for the propagation of feature annotation.</text>
</comment>
<dbReference type="Pfam" id="PF00512">
    <property type="entry name" value="HisKA"/>
    <property type="match status" value="1"/>
</dbReference>
<evidence type="ECO:0000256" key="16">
    <source>
        <dbReference type="PROSITE-ProRule" id="PRU00169"/>
    </source>
</evidence>
<keyword evidence="4" id="KW-1003">Cell membrane</keyword>
<evidence type="ECO:0000259" key="18">
    <source>
        <dbReference type="PROSITE" id="PS50109"/>
    </source>
</evidence>
<dbReference type="Gene3D" id="3.30.565.10">
    <property type="entry name" value="Histidine kinase-like ATPase, C-terminal domain"/>
    <property type="match status" value="1"/>
</dbReference>
<keyword evidence="10 22" id="KW-0418">Kinase</keyword>
<evidence type="ECO:0000256" key="9">
    <source>
        <dbReference type="ARBA" id="ARBA00022741"/>
    </source>
</evidence>
<proteinExistence type="predicted"/>
<dbReference type="PROSITE" id="PS50885">
    <property type="entry name" value="HAMP"/>
    <property type="match status" value="1"/>
</dbReference>
<evidence type="ECO:0000259" key="19">
    <source>
        <dbReference type="PROSITE" id="PS50110"/>
    </source>
</evidence>
<dbReference type="Pfam" id="PF02518">
    <property type="entry name" value="HATPase_c"/>
    <property type="match status" value="1"/>
</dbReference>
<dbReference type="InterPro" id="IPR003661">
    <property type="entry name" value="HisK_dim/P_dom"/>
</dbReference>
<keyword evidence="11" id="KW-0067">ATP-binding</keyword>
<dbReference type="EMBL" id="BSSU01000004">
    <property type="protein sequence ID" value="GLX81407.1"/>
    <property type="molecule type" value="Genomic_DNA"/>
</dbReference>
<feature type="domain" description="Response regulatory" evidence="19">
    <location>
        <begin position="533"/>
        <end position="648"/>
    </location>
</feature>
<evidence type="ECO:0000256" key="15">
    <source>
        <dbReference type="PROSITE-ProRule" id="PRU00110"/>
    </source>
</evidence>
<dbReference type="SMART" id="SM00448">
    <property type="entry name" value="REC"/>
    <property type="match status" value="1"/>
</dbReference>
<dbReference type="InterPro" id="IPR036641">
    <property type="entry name" value="HPT_dom_sf"/>
</dbReference>
<dbReference type="PROSITE" id="PS50894">
    <property type="entry name" value="HPT"/>
    <property type="match status" value="1"/>
</dbReference>
<evidence type="ECO:0000256" key="6">
    <source>
        <dbReference type="ARBA" id="ARBA00022553"/>
    </source>
</evidence>
<evidence type="ECO:0000256" key="7">
    <source>
        <dbReference type="ARBA" id="ARBA00022679"/>
    </source>
</evidence>
<dbReference type="InterPro" id="IPR036097">
    <property type="entry name" value="HisK_dim/P_sf"/>
</dbReference>
<evidence type="ECO:0000313" key="22">
    <source>
        <dbReference type="EMBL" id="GLX81407.1"/>
    </source>
</evidence>
<dbReference type="SUPFAM" id="SSF158472">
    <property type="entry name" value="HAMP domain-like"/>
    <property type="match status" value="1"/>
</dbReference>
<reference evidence="22 23" key="1">
    <citation type="submission" date="2023-03" db="EMBL/GenBank/DDBJ databases">
        <title>Draft genome sequence of Thalassotalea eurytherma JCM 18482T.</title>
        <authorList>
            <person name="Sawabe T."/>
        </authorList>
    </citation>
    <scope>NUCLEOTIDE SEQUENCE [LARGE SCALE GENOMIC DNA]</scope>
    <source>
        <strain evidence="22 23">JCM 18482</strain>
    </source>
</reference>
<dbReference type="InterPro" id="IPR004358">
    <property type="entry name" value="Sig_transdc_His_kin-like_C"/>
</dbReference>
<evidence type="ECO:0000256" key="8">
    <source>
        <dbReference type="ARBA" id="ARBA00022692"/>
    </source>
</evidence>
<evidence type="ECO:0000256" key="3">
    <source>
        <dbReference type="ARBA" id="ARBA00012438"/>
    </source>
</evidence>
<dbReference type="InterPro" id="IPR005467">
    <property type="entry name" value="His_kinase_dom"/>
</dbReference>
<dbReference type="Proteomes" id="UP001157133">
    <property type="component" value="Unassembled WGS sequence"/>
</dbReference>
<dbReference type="SUPFAM" id="SSF52172">
    <property type="entry name" value="CheY-like"/>
    <property type="match status" value="1"/>
</dbReference>
<dbReference type="NCBIfam" id="NF008318">
    <property type="entry name" value="PRK11107.1"/>
    <property type="match status" value="1"/>
</dbReference>
<keyword evidence="12 17" id="KW-1133">Transmembrane helix</keyword>
<comment type="caution">
    <text evidence="22">The sequence shown here is derived from an EMBL/GenBank/DDBJ whole genome shotgun (WGS) entry which is preliminary data.</text>
</comment>
<keyword evidence="8 17" id="KW-0812">Transmembrane</keyword>
<feature type="transmembrane region" description="Helical" evidence="17">
    <location>
        <begin position="9"/>
        <end position="29"/>
    </location>
</feature>
<keyword evidence="14 17" id="KW-0472">Membrane</keyword>
<dbReference type="GO" id="GO:0016301">
    <property type="term" value="F:kinase activity"/>
    <property type="evidence" value="ECO:0007669"/>
    <property type="project" value="UniProtKB-KW"/>
</dbReference>
<evidence type="ECO:0000256" key="12">
    <source>
        <dbReference type="ARBA" id="ARBA00022989"/>
    </source>
</evidence>
<name>A0ABQ6H3L8_9GAMM</name>
<dbReference type="CDD" id="cd17546">
    <property type="entry name" value="REC_hyHK_CKI1_RcsC-like"/>
    <property type="match status" value="1"/>
</dbReference>
<dbReference type="Gene3D" id="3.40.50.2300">
    <property type="match status" value="1"/>
</dbReference>
<dbReference type="Gene3D" id="1.10.287.130">
    <property type="match status" value="1"/>
</dbReference>
<dbReference type="SUPFAM" id="SSF47384">
    <property type="entry name" value="Homodimeric domain of signal transducing histidine kinase"/>
    <property type="match status" value="1"/>
</dbReference>
<evidence type="ECO:0000256" key="4">
    <source>
        <dbReference type="ARBA" id="ARBA00022475"/>
    </source>
</evidence>
<feature type="domain" description="Histidine kinase" evidence="18">
    <location>
        <begin position="294"/>
        <end position="515"/>
    </location>
</feature>
<dbReference type="CDD" id="cd00082">
    <property type="entry name" value="HisKA"/>
    <property type="match status" value="1"/>
</dbReference>
<dbReference type="InterPro" id="IPR003660">
    <property type="entry name" value="HAMP_dom"/>
</dbReference>
<dbReference type="PANTHER" id="PTHR45339:SF1">
    <property type="entry name" value="HYBRID SIGNAL TRANSDUCTION HISTIDINE KINASE J"/>
    <property type="match status" value="1"/>
</dbReference>
<dbReference type="Pfam" id="PF00672">
    <property type="entry name" value="HAMP"/>
    <property type="match status" value="1"/>
</dbReference>
<evidence type="ECO:0000256" key="11">
    <source>
        <dbReference type="ARBA" id="ARBA00022840"/>
    </source>
</evidence>
<evidence type="ECO:0000259" key="21">
    <source>
        <dbReference type="PROSITE" id="PS50894"/>
    </source>
</evidence>
<dbReference type="InterPro" id="IPR001789">
    <property type="entry name" value="Sig_transdc_resp-reg_receiver"/>
</dbReference>
<evidence type="ECO:0000256" key="13">
    <source>
        <dbReference type="ARBA" id="ARBA00023012"/>
    </source>
</evidence>
<feature type="modified residue" description="Phosphohistidine" evidence="15">
    <location>
        <position position="860"/>
    </location>
</feature>
<keyword evidence="23" id="KW-1185">Reference proteome</keyword>
<keyword evidence="13" id="KW-0902">Two-component regulatory system</keyword>
<dbReference type="PRINTS" id="PR00344">
    <property type="entry name" value="BCTRLSENSOR"/>
</dbReference>
<dbReference type="Gene3D" id="6.10.340.10">
    <property type="match status" value="1"/>
</dbReference>
<comment type="subcellular location">
    <subcellularLocation>
        <location evidence="2">Cell inner membrane</location>
        <topology evidence="2">Multi-pass membrane protein</topology>
    </subcellularLocation>
</comment>
<feature type="domain" description="HAMP" evidence="20">
    <location>
        <begin position="195"/>
        <end position="247"/>
    </location>
</feature>
<evidence type="ECO:0000256" key="14">
    <source>
        <dbReference type="ARBA" id="ARBA00023136"/>
    </source>
</evidence>
<feature type="domain" description="HPt" evidence="21">
    <location>
        <begin position="821"/>
        <end position="922"/>
    </location>
</feature>
<dbReference type="Pfam" id="PF00072">
    <property type="entry name" value="Response_reg"/>
    <property type="match status" value="1"/>
</dbReference>
<dbReference type="EC" id="2.7.13.3" evidence="3"/>
<evidence type="ECO:0000313" key="23">
    <source>
        <dbReference type="Proteomes" id="UP001157133"/>
    </source>
</evidence>
<sequence length="929" mass="103422">MQKISLKDWVILITILPTTLIGLGLAGYFTASRHAQLNEFLISQSTNIIEPIAIASTIPLNSRNREHIRLLLSFTHRNHSELVKSIALFTSDNQVFATSSYNGDTNIMRVPAGYDLPQKTTYEEIDEELIFRTPIMLEIEPEDSFSAPQQIIGYLSMQVDKKAIKFDQQQEMIIAFLLVILGSIISAISSFRLIGKVTRPLGSMVQAVDRIREGKLESRVSGQLIGELNFLKNGINAMAQSLGDYHLEMQRSIDQATLDLRESLEQFEIQNVQLDIAKRKAQDANRVKSEFLANMSHELRTPLNGVIGFTRQVLKTPLSETQRDYLHTIERSANNLLAIINDILDFSKLDAGKMVIENIPFALRESVEESIALLAPSAHKKNIELSLRISKNLPDSLIGDAMRIKQVLTNLVNNAIKFTDEGSITIDVDSEHIDNDSVIVKVLVKDTGIGMSAEQQKSLFEAFSQADKSITRLYGGTGLGLVISQRLAHEMHGDIGLHSEPEIGSSFWFTFKVDLNHIQLNTLSNQSSLKDKSILYFESHAHSRNAVAEMLVATQMKVTAVSTLQEFDMLMKELQFDYGLIAGDASPGALNQLKETVQLTCQHIPSVHVAINSTSPSLQEIIIASGAKSCLAKPLIGLRLIKALQEKSADLSQQQSVNQVIVPIKVLAVDDNEANLKLIKALLSEQVQEVVTASNGEEALALCKQEKYALIFMDIQMPKMDGITALQHIKADTFNDKTPIVAVTAHALSDERDRLLKEGFNSYMTKPIDETMLRHTIYEYCDFNMFVSRQSKEKNEAVETIKPTATKVIDWSLALQRSANNEALAKDMLSGLVNSLPETQTQLFEAITCHDANQAQTLIHKLNGACCYSGVPNLAQCVHEIETQLKRGASLENLEPNFLELTDHIEILIEQAKPFLAPELAIDTEERKR</sequence>
<evidence type="ECO:0000259" key="20">
    <source>
        <dbReference type="PROSITE" id="PS50885"/>
    </source>
</evidence>
<evidence type="ECO:0000256" key="5">
    <source>
        <dbReference type="ARBA" id="ARBA00022519"/>
    </source>
</evidence>
<feature type="transmembrane region" description="Helical" evidence="17">
    <location>
        <begin position="172"/>
        <end position="194"/>
    </location>
</feature>
<protein>
    <recommendedName>
        <fullName evidence="3">histidine kinase</fullName>
        <ecNumber evidence="3">2.7.13.3</ecNumber>
    </recommendedName>
</protein>
<dbReference type="InterPro" id="IPR019247">
    <property type="entry name" value="Histidine_kinase_BarA_N"/>
</dbReference>
<dbReference type="InterPro" id="IPR011006">
    <property type="entry name" value="CheY-like_superfamily"/>
</dbReference>